<reference evidence="1 2" key="1">
    <citation type="submission" date="2018-04" db="EMBL/GenBank/DDBJ databases">
        <title>Pedobacter chongqingensis sp. nov., isolated from a rottenly hemp rope.</title>
        <authorList>
            <person name="Cai Y."/>
        </authorList>
    </citation>
    <scope>NUCLEOTIDE SEQUENCE [LARGE SCALE GENOMIC DNA]</scope>
    <source>
        <strain evidence="1 2">FJ4-8</strain>
    </source>
</reference>
<protein>
    <submittedName>
        <fullName evidence="1">Uncharacterized protein</fullName>
    </submittedName>
</protein>
<dbReference type="EMBL" id="QEAS01000001">
    <property type="protein sequence ID" value="PWG82542.1"/>
    <property type="molecule type" value="Genomic_DNA"/>
</dbReference>
<comment type="caution">
    <text evidence="1">The sequence shown here is derived from an EMBL/GenBank/DDBJ whole genome shotgun (WGS) entry which is preliminary data.</text>
</comment>
<dbReference type="Proteomes" id="UP000245647">
    <property type="component" value="Unassembled WGS sequence"/>
</dbReference>
<name>A0A2U2PMP0_9SPHI</name>
<evidence type="ECO:0000313" key="2">
    <source>
        <dbReference type="Proteomes" id="UP000245647"/>
    </source>
</evidence>
<gene>
    <name evidence="1" type="ORF">DDR33_01360</name>
</gene>
<keyword evidence="2" id="KW-1185">Reference proteome</keyword>
<sequence length="119" mass="13155">MKILHKSIRVVLSWVFLLHFSAVTLSLDFLHDHSSETTCQDLARHGSCSHKSHLSNNSSCWVCLAHFQKEAIKPNETGIDINSIPLTGFLHPDYTCIFISNDSLLLSLRGPPPAPSFGG</sequence>
<proteinExistence type="predicted"/>
<organism evidence="1 2">
    <name type="scientific">Pararcticibacter amylolyticus</name>
    <dbReference type="NCBI Taxonomy" id="2173175"/>
    <lineage>
        <taxon>Bacteria</taxon>
        <taxon>Pseudomonadati</taxon>
        <taxon>Bacteroidota</taxon>
        <taxon>Sphingobacteriia</taxon>
        <taxon>Sphingobacteriales</taxon>
        <taxon>Sphingobacteriaceae</taxon>
        <taxon>Pararcticibacter</taxon>
    </lineage>
</organism>
<dbReference type="AlphaFoldDB" id="A0A2U2PMP0"/>
<evidence type="ECO:0000313" key="1">
    <source>
        <dbReference type="EMBL" id="PWG82542.1"/>
    </source>
</evidence>
<accession>A0A2U2PMP0</accession>